<feature type="domain" description="Gcp-like" evidence="1">
    <location>
        <begin position="49"/>
        <end position="133"/>
    </location>
</feature>
<evidence type="ECO:0000259" key="1">
    <source>
        <dbReference type="Pfam" id="PF00814"/>
    </source>
</evidence>
<organism evidence="2 3">
    <name type="scientific">Borrelia duttonii (strain Ly)</name>
    <dbReference type="NCBI Taxonomy" id="412419"/>
    <lineage>
        <taxon>Bacteria</taxon>
        <taxon>Pseudomonadati</taxon>
        <taxon>Spirochaetota</taxon>
        <taxon>Spirochaetia</taxon>
        <taxon>Spirochaetales</taxon>
        <taxon>Borreliaceae</taxon>
        <taxon>Borrelia</taxon>
    </lineage>
</organism>
<dbReference type="AlphaFoldDB" id="B5RL11"/>
<keyword evidence="3" id="KW-1185">Reference proteome</keyword>
<name>B5RL11_BORDL</name>
<dbReference type="eggNOG" id="COG1214">
    <property type="taxonomic scope" value="Bacteria"/>
</dbReference>
<sequence length="229" mass="26258">MIVGFWNLIMNTLAIEYSYKNLLIYFQINEEILFLIMKRNEVNNVLNVSKLFNDFILDKNIDLGNLDLLINSSGPGSFTGLRISLSFIKGLSLGLSIPFVNIPTFDVCVRLFHTESDILVLSFTAGRYFLGHYRDFKLCGNIVCFSEIDLLKYLNELDCKFVIVGNDIDFIYEKFKSRFRVIDDMRAFGAVLTDLGKAKYLKSRQGDDILSGPCYVRPSDAEINFYLLK</sequence>
<accession>B5RL11</accession>
<dbReference type="KEGG" id="bdu:BDU_184"/>
<dbReference type="InterPro" id="IPR000905">
    <property type="entry name" value="Gcp-like_dom"/>
</dbReference>
<dbReference type="SUPFAM" id="SSF53067">
    <property type="entry name" value="Actin-like ATPase domain"/>
    <property type="match status" value="1"/>
</dbReference>
<dbReference type="EMBL" id="CP000976">
    <property type="protein sequence ID" value="ACH93140.1"/>
    <property type="molecule type" value="Genomic_DNA"/>
</dbReference>
<dbReference type="STRING" id="412419.BDU_184"/>
<dbReference type="HOGENOM" id="CLU_1248652_0_0_12"/>
<gene>
    <name evidence="2" type="ordered locus">BDU_184</name>
</gene>
<dbReference type="InterPro" id="IPR043129">
    <property type="entry name" value="ATPase_NBD"/>
</dbReference>
<dbReference type="OrthoDB" id="9784166at2"/>
<evidence type="ECO:0000313" key="3">
    <source>
        <dbReference type="Proteomes" id="UP000000611"/>
    </source>
</evidence>
<dbReference type="Proteomes" id="UP000000611">
    <property type="component" value="Chromosome"/>
</dbReference>
<dbReference type="Pfam" id="PF00814">
    <property type="entry name" value="TsaD"/>
    <property type="match status" value="1"/>
</dbReference>
<protein>
    <submittedName>
        <fullName evidence="2">Uncharacterized conserved protein</fullName>
    </submittedName>
</protein>
<evidence type="ECO:0000313" key="2">
    <source>
        <dbReference type="EMBL" id="ACH93140.1"/>
    </source>
</evidence>
<dbReference type="Gene3D" id="3.30.420.40">
    <property type="match status" value="1"/>
</dbReference>
<proteinExistence type="predicted"/>
<reference evidence="2 3" key="1">
    <citation type="journal article" date="2008" name="PLoS Genet.">
        <title>The genome of Borrelia recurrentis, the agent of deadly louse-borne relapsing fever, is a degraded subset of tick-borne Borrelia duttonii.</title>
        <authorList>
            <person name="Lescot M."/>
            <person name="Audic S."/>
            <person name="Robert C."/>
            <person name="Nguyen T.T."/>
            <person name="Blanc G."/>
            <person name="Cutler S.J."/>
            <person name="Wincker P."/>
            <person name="Couloux A."/>
            <person name="Claverie J.-M."/>
            <person name="Raoult D."/>
            <person name="Drancourt M."/>
        </authorList>
    </citation>
    <scope>NUCLEOTIDE SEQUENCE [LARGE SCALE GENOMIC DNA]</scope>
    <source>
        <strain evidence="2 3">Ly</strain>
    </source>
</reference>